<dbReference type="GO" id="GO:0055085">
    <property type="term" value="P:transmembrane transport"/>
    <property type="evidence" value="ECO:0007669"/>
    <property type="project" value="InterPro"/>
</dbReference>
<evidence type="ECO:0000256" key="4">
    <source>
        <dbReference type="ARBA" id="ARBA00023136"/>
    </source>
</evidence>
<feature type="transmembrane region" description="Helical" evidence="5">
    <location>
        <begin position="330"/>
        <end position="348"/>
    </location>
</feature>
<dbReference type="STRING" id="47500.AF333_13580"/>
<evidence type="ECO:0000256" key="1">
    <source>
        <dbReference type="ARBA" id="ARBA00004141"/>
    </source>
</evidence>
<dbReference type="Proteomes" id="UP000037269">
    <property type="component" value="Unassembled WGS sequence"/>
</dbReference>
<dbReference type="EMBL" id="FNED01000002">
    <property type="protein sequence ID" value="SDI23614.1"/>
    <property type="molecule type" value="Genomic_DNA"/>
</dbReference>
<feature type="domain" description="Amino acid permease/ SLC12A" evidence="6">
    <location>
        <begin position="15"/>
        <end position="404"/>
    </location>
</feature>
<keyword evidence="3 5" id="KW-1133">Transmembrane helix</keyword>
<feature type="transmembrane region" description="Helical" evidence="5">
    <location>
        <begin position="125"/>
        <end position="146"/>
    </location>
</feature>
<dbReference type="RefSeq" id="WP_043064038.1">
    <property type="nucleotide sequence ID" value="NZ_BJOA01000010.1"/>
</dbReference>
<keyword evidence="2 5" id="KW-0812">Transmembrane</keyword>
<evidence type="ECO:0000313" key="9">
    <source>
        <dbReference type="Proteomes" id="UP000037269"/>
    </source>
</evidence>
<evidence type="ECO:0000256" key="5">
    <source>
        <dbReference type="SAM" id="Phobius"/>
    </source>
</evidence>
<accession>A0A0D1XWU7</accession>
<feature type="transmembrane region" description="Helical" evidence="5">
    <location>
        <begin position="12"/>
        <end position="35"/>
    </location>
</feature>
<keyword evidence="4 5" id="KW-0472">Membrane</keyword>
<dbReference type="PANTHER" id="PTHR42770">
    <property type="entry name" value="AMINO ACID TRANSPORTER-RELATED"/>
    <property type="match status" value="1"/>
</dbReference>
<dbReference type="PIRSF" id="PIRSF006060">
    <property type="entry name" value="AA_transporter"/>
    <property type="match status" value="1"/>
</dbReference>
<feature type="transmembrane region" description="Helical" evidence="5">
    <location>
        <begin position="87"/>
        <end position="113"/>
    </location>
</feature>
<feature type="transmembrane region" description="Helical" evidence="5">
    <location>
        <begin position="354"/>
        <end position="375"/>
    </location>
</feature>
<dbReference type="GeneID" id="42306203"/>
<dbReference type="InterPro" id="IPR050367">
    <property type="entry name" value="APC_superfamily"/>
</dbReference>
<dbReference type="Proteomes" id="UP000182836">
    <property type="component" value="Unassembled WGS sequence"/>
</dbReference>
<evidence type="ECO:0000256" key="3">
    <source>
        <dbReference type="ARBA" id="ARBA00022989"/>
    </source>
</evidence>
<feature type="transmembrane region" description="Helical" evidence="5">
    <location>
        <begin position="411"/>
        <end position="430"/>
    </location>
</feature>
<gene>
    <name evidence="7" type="ORF">AF333_13580</name>
    <name evidence="8" type="ORF">SAMN04487909_102222</name>
</gene>
<protein>
    <submittedName>
        <fullName evidence="7 8">Putrescine importer</fullName>
    </submittedName>
</protein>
<dbReference type="InterPro" id="IPR004841">
    <property type="entry name" value="AA-permease/SLC12A_dom"/>
</dbReference>
<evidence type="ECO:0000259" key="6">
    <source>
        <dbReference type="Pfam" id="PF00324"/>
    </source>
</evidence>
<evidence type="ECO:0000313" key="7">
    <source>
        <dbReference type="EMBL" id="KON96354.1"/>
    </source>
</evidence>
<feature type="transmembrane region" description="Helical" evidence="5">
    <location>
        <begin position="47"/>
        <end position="66"/>
    </location>
</feature>
<dbReference type="PANTHER" id="PTHR42770:SF8">
    <property type="entry name" value="PUTRESCINE IMPORTER PUUP"/>
    <property type="match status" value="1"/>
</dbReference>
<feature type="transmembrane region" description="Helical" evidence="5">
    <location>
        <begin position="230"/>
        <end position="249"/>
    </location>
</feature>
<proteinExistence type="predicted"/>
<evidence type="ECO:0000313" key="8">
    <source>
        <dbReference type="EMBL" id="SDI23614.1"/>
    </source>
</evidence>
<reference evidence="7 9" key="1">
    <citation type="submission" date="2015-07" db="EMBL/GenBank/DDBJ databases">
        <title>Fjat-14205 dsm 2895.</title>
        <authorList>
            <person name="Liu B."/>
            <person name="Wang J."/>
            <person name="Zhu Y."/>
            <person name="Liu G."/>
            <person name="Chen Q."/>
            <person name="Chen Z."/>
            <person name="Lan J."/>
            <person name="Che J."/>
            <person name="Ge C."/>
            <person name="Shi H."/>
            <person name="Pan Z."/>
            <person name="Liu X."/>
        </authorList>
    </citation>
    <scope>NUCLEOTIDE SEQUENCE [LARGE SCALE GENOMIC DNA]</scope>
    <source>
        <strain evidence="7 9">DSM 2895</strain>
    </source>
</reference>
<evidence type="ECO:0000256" key="2">
    <source>
        <dbReference type="ARBA" id="ARBA00022692"/>
    </source>
</evidence>
<dbReference type="OrthoDB" id="9804700at2"/>
<evidence type="ECO:0000313" key="10">
    <source>
        <dbReference type="Proteomes" id="UP000182836"/>
    </source>
</evidence>
<comment type="subcellular location">
    <subcellularLocation>
        <location evidence="1">Membrane</location>
        <topology evidence="1">Multi-pass membrane protein</topology>
    </subcellularLocation>
</comment>
<organism evidence="7 9">
    <name type="scientific">Aneurinibacillus migulanus</name>
    <name type="common">Bacillus migulanus</name>
    <dbReference type="NCBI Taxonomy" id="47500"/>
    <lineage>
        <taxon>Bacteria</taxon>
        <taxon>Bacillati</taxon>
        <taxon>Bacillota</taxon>
        <taxon>Bacilli</taxon>
        <taxon>Bacillales</taxon>
        <taxon>Paenibacillaceae</taxon>
        <taxon>Aneurinibacillus group</taxon>
        <taxon>Aneurinibacillus</taxon>
    </lineage>
</organism>
<feature type="transmembrane region" description="Helical" evidence="5">
    <location>
        <begin position="153"/>
        <end position="171"/>
    </location>
</feature>
<dbReference type="EMBL" id="LGUG01000004">
    <property type="protein sequence ID" value="KON96354.1"/>
    <property type="molecule type" value="Genomic_DNA"/>
</dbReference>
<name>A0A0D1XWU7_ANEMI</name>
<sequence length="455" mass="49890">MNASPTLKRSLTLKHVILFGLSFMAPVTVFATYGVAIEKTNGMIPTAYAIALFVMLLTAYSYGKLVQEYPTAGSSYTFTQKAINPHIGFLVGWAILLDYLFSPMISALLVGVFASSYFPAIPMPVWIVLFITVVTVVNIIGIKFAANFNTYMVIFQILFIVLFCLLSAKGLMEGKGTGELFSMLPFFSPDVQLSALLGVVPLLCFTFLGFDAVATLSEETNQPKTTLPKAIFLVPLIGGVLYILVTYLAQTVFPNIASFKDPESAAMDILFYVGGNFLTTFFLAVTLTAGFASAVASGGSAARILYAMGREHILPNKIFGYISPRFHTPVYNILIISAIALSSMFLDIVTATSFINFGALFAFVFVNLSVIAHYFIRKKKRSGRYVIAYLMIPLVGALITFLFLIKLDVHSLILGGSWLTLGFIYLLYLTKLFTQRPPEMDFEDSDPILSESDAS</sequence>
<feature type="transmembrane region" description="Helical" evidence="5">
    <location>
        <begin position="269"/>
        <end position="296"/>
    </location>
</feature>
<keyword evidence="9" id="KW-1185">Reference proteome</keyword>
<feature type="transmembrane region" description="Helical" evidence="5">
    <location>
        <begin position="387"/>
        <end position="405"/>
    </location>
</feature>
<dbReference type="Gene3D" id="1.20.1740.10">
    <property type="entry name" value="Amino acid/polyamine transporter I"/>
    <property type="match status" value="1"/>
</dbReference>
<dbReference type="AlphaFoldDB" id="A0A0D1XWU7"/>
<reference evidence="8 10" key="2">
    <citation type="submission" date="2016-10" db="EMBL/GenBank/DDBJ databases">
        <authorList>
            <person name="de Groot N.N."/>
        </authorList>
    </citation>
    <scope>NUCLEOTIDE SEQUENCE [LARGE SCALE GENOMIC DNA]</scope>
    <source>
        <strain evidence="8 10">DSM 2895</strain>
    </source>
</reference>
<dbReference type="GO" id="GO:0016020">
    <property type="term" value="C:membrane"/>
    <property type="evidence" value="ECO:0007669"/>
    <property type="project" value="UniProtKB-SubCell"/>
</dbReference>
<dbReference type="PATRIC" id="fig|47500.12.peg.1678"/>
<feature type="transmembrane region" description="Helical" evidence="5">
    <location>
        <begin position="191"/>
        <end position="210"/>
    </location>
</feature>
<dbReference type="Pfam" id="PF00324">
    <property type="entry name" value="AA_permease"/>
    <property type="match status" value="1"/>
</dbReference>